<sequence length="516" mass="56272">MAQNEAAYERFVWRQTEPGVWQRGVDELEYYYSSQLLAYQGATSKPLYLISHLVLQFDQPADSSVSSQDAEARANEALRKAWDTLRYNHPTIASQVVRDAETGDLAKVYRNNDPAAFASTFVVLPSHTDADEWANSDPPAPALPTLFVIPTPTEADRPIRRELFLRVGHEIIDGVGLAIFFGNLVKLVAKAYEQGADFVVPTCDGSEVSRLSPPLRVASNMPAKGTEAQQKRLAGFGAEWAATQAPAGTRTLTIPYKKGETVPGPSQVAAATLSAEKTSQLAAACKAAGVSITHAYHAAVPMVLLDLHESERGADPVPMRYSSLMPRNERPACLPPYNTAEHPAALYHSVSPLFMPVDVTLPAAGDEAGASPATRRSQYRDVLQTLKGYYESFRKDPDFVFLGFQIWGNLFPLPPLGAAGPPPVPPFNPEPGVGLSSMGKVDAFIPAREGAVEVFDVWWTGEEAGATFNGGLVGFRGESTLTVAYNKAWHEKEEVVDFLKRCQREVLWQFDIPVEA</sequence>
<keyword evidence="2" id="KW-1185">Reference proteome</keyword>
<accession>A0A3N2Q357</accession>
<gene>
    <name evidence="1" type="ORF">SODALDRAFT_113169</name>
</gene>
<reference evidence="1 2" key="1">
    <citation type="journal article" date="2018" name="Mol. Ecol.">
        <title>The obligate alkalophilic soda-lake fungus Sodiomyces alkalinus has shifted to a protein diet.</title>
        <authorList>
            <person name="Grum-Grzhimaylo A.A."/>
            <person name="Falkoski D.L."/>
            <person name="van den Heuvel J."/>
            <person name="Valero-Jimenez C.A."/>
            <person name="Min B."/>
            <person name="Choi I.G."/>
            <person name="Lipzen A."/>
            <person name="Daum C.G."/>
            <person name="Aanen D.K."/>
            <person name="Tsang A."/>
            <person name="Henrissat B."/>
            <person name="Bilanenko E.N."/>
            <person name="de Vries R.P."/>
            <person name="van Kan J.A.L."/>
            <person name="Grigoriev I.V."/>
            <person name="Debets A.J.M."/>
        </authorList>
    </citation>
    <scope>NUCLEOTIDE SEQUENCE [LARGE SCALE GENOMIC DNA]</scope>
    <source>
        <strain evidence="1 2">F11</strain>
    </source>
</reference>
<evidence type="ECO:0000313" key="1">
    <source>
        <dbReference type="EMBL" id="ROT41156.1"/>
    </source>
</evidence>
<protein>
    <submittedName>
        <fullName evidence="1">Uncharacterized protein</fullName>
    </submittedName>
</protein>
<dbReference type="RefSeq" id="XP_028468962.1">
    <property type="nucleotide sequence ID" value="XM_028606565.1"/>
</dbReference>
<dbReference type="PANTHER" id="PTHR42034:SF1">
    <property type="entry name" value="CONDENSATION DOMAIN-CONTAINING PROTEIN"/>
    <property type="match status" value="1"/>
</dbReference>
<dbReference type="SUPFAM" id="SSF52777">
    <property type="entry name" value="CoA-dependent acyltransferases"/>
    <property type="match status" value="2"/>
</dbReference>
<proteinExistence type="predicted"/>
<dbReference type="Gene3D" id="3.30.559.10">
    <property type="entry name" value="Chloramphenicol acetyltransferase-like domain"/>
    <property type="match status" value="1"/>
</dbReference>
<dbReference type="PANTHER" id="PTHR42034">
    <property type="entry name" value="CHROMOSOME 7, WHOLE GENOME SHOTGUN SEQUENCE-RELATED"/>
    <property type="match status" value="1"/>
</dbReference>
<dbReference type="Proteomes" id="UP000272025">
    <property type="component" value="Unassembled WGS sequence"/>
</dbReference>
<dbReference type="GeneID" id="39575043"/>
<dbReference type="InterPro" id="IPR023213">
    <property type="entry name" value="CAT-like_dom_sf"/>
</dbReference>
<evidence type="ECO:0000313" key="2">
    <source>
        <dbReference type="Proteomes" id="UP000272025"/>
    </source>
</evidence>
<dbReference type="EMBL" id="ML119052">
    <property type="protein sequence ID" value="ROT41156.1"/>
    <property type="molecule type" value="Genomic_DNA"/>
</dbReference>
<organism evidence="1 2">
    <name type="scientific">Sodiomyces alkalinus (strain CBS 110278 / VKM F-3762 / F11)</name>
    <name type="common">Alkaliphilic filamentous fungus</name>
    <dbReference type="NCBI Taxonomy" id="1314773"/>
    <lineage>
        <taxon>Eukaryota</taxon>
        <taxon>Fungi</taxon>
        <taxon>Dikarya</taxon>
        <taxon>Ascomycota</taxon>
        <taxon>Pezizomycotina</taxon>
        <taxon>Sordariomycetes</taxon>
        <taxon>Hypocreomycetidae</taxon>
        <taxon>Glomerellales</taxon>
        <taxon>Plectosphaerellaceae</taxon>
        <taxon>Sodiomyces</taxon>
    </lineage>
</organism>
<dbReference type="OrthoDB" id="2548233at2759"/>
<name>A0A3N2Q357_SODAK</name>
<dbReference type="AlphaFoldDB" id="A0A3N2Q357"/>
<dbReference type="Gene3D" id="3.30.559.30">
    <property type="entry name" value="Nonribosomal peptide synthetase, condensation domain"/>
    <property type="match status" value="1"/>
</dbReference>